<dbReference type="CDD" id="cd05006">
    <property type="entry name" value="SIS_GmhA"/>
    <property type="match status" value="1"/>
</dbReference>
<keyword evidence="3" id="KW-1185">Reference proteome</keyword>
<evidence type="ECO:0000313" key="3">
    <source>
        <dbReference type="Proteomes" id="UP000190867"/>
    </source>
</evidence>
<name>A0A1T0AU24_9PAST</name>
<dbReference type="InterPro" id="IPR001347">
    <property type="entry name" value="SIS_dom"/>
</dbReference>
<evidence type="ECO:0000259" key="1">
    <source>
        <dbReference type="PROSITE" id="PS51464"/>
    </source>
</evidence>
<reference evidence="2 3" key="1">
    <citation type="submission" date="2017-02" db="EMBL/GenBank/DDBJ databases">
        <title>Draft genome sequence of Haemophilus paracuniculus CCUG 43573 type strain.</title>
        <authorList>
            <person name="Engstrom-Jakobsson H."/>
            <person name="Salva-Serra F."/>
            <person name="Thorell K."/>
            <person name="Gonzales-Siles L."/>
            <person name="Karlsson R."/>
            <person name="Boulund F."/>
            <person name="Engstrand L."/>
            <person name="Kristiansson E."/>
            <person name="Moore E."/>
        </authorList>
    </citation>
    <scope>NUCLEOTIDE SEQUENCE [LARGE SCALE GENOMIC DNA]</scope>
    <source>
        <strain evidence="2 3">CCUG 43573</strain>
    </source>
</reference>
<dbReference type="SUPFAM" id="SSF53697">
    <property type="entry name" value="SIS domain"/>
    <property type="match status" value="1"/>
</dbReference>
<dbReference type="GO" id="GO:1901135">
    <property type="term" value="P:carbohydrate derivative metabolic process"/>
    <property type="evidence" value="ECO:0007669"/>
    <property type="project" value="InterPro"/>
</dbReference>
<dbReference type="Pfam" id="PF13580">
    <property type="entry name" value="SIS_2"/>
    <property type="match status" value="1"/>
</dbReference>
<sequence length="195" mass="21887">MLEKIHTRFSESIQMQIASAELLPTALSQAAQRIVDCLLRGNKVIICGHSRSYANAELLASHLLHRYDFDRPSFAATLLQFNGVFASSLAQDNEISHIYKKQLQAIQREGDLFIAFSPNGDEEAVVSALNFANIENLDVIAFIGHNNDHVRSLLDESDLEIAIPSENEMRIIEGHQFCVNLLCELIDHLLFPKTQ</sequence>
<feature type="domain" description="SIS" evidence="1">
    <location>
        <begin position="34"/>
        <end position="195"/>
    </location>
</feature>
<dbReference type="PROSITE" id="PS51464">
    <property type="entry name" value="SIS"/>
    <property type="match status" value="1"/>
</dbReference>
<protein>
    <submittedName>
        <fullName evidence="2">SIS domain-containing protein</fullName>
    </submittedName>
</protein>
<accession>A0A1T0AU24</accession>
<dbReference type="Proteomes" id="UP000190867">
    <property type="component" value="Unassembled WGS sequence"/>
</dbReference>
<comment type="caution">
    <text evidence="2">The sequence shown here is derived from an EMBL/GenBank/DDBJ whole genome shotgun (WGS) entry which is preliminary data.</text>
</comment>
<dbReference type="EMBL" id="MUYA01000004">
    <property type="protein sequence ID" value="OOR99970.1"/>
    <property type="molecule type" value="Genomic_DNA"/>
</dbReference>
<dbReference type="RefSeq" id="WP_078236559.1">
    <property type="nucleotide sequence ID" value="NZ_MUYA01000004.1"/>
</dbReference>
<dbReference type="AlphaFoldDB" id="A0A1T0AU24"/>
<organism evidence="2 3">
    <name type="scientific">Haemophilus paracuniculus</name>
    <dbReference type="NCBI Taxonomy" id="734"/>
    <lineage>
        <taxon>Bacteria</taxon>
        <taxon>Pseudomonadati</taxon>
        <taxon>Pseudomonadota</taxon>
        <taxon>Gammaproteobacteria</taxon>
        <taxon>Pasteurellales</taxon>
        <taxon>Pasteurellaceae</taxon>
        <taxon>Haemophilus</taxon>
    </lineage>
</organism>
<dbReference type="Gene3D" id="3.40.50.10490">
    <property type="entry name" value="Glucose-6-phosphate isomerase like protein, domain 1"/>
    <property type="match status" value="1"/>
</dbReference>
<evidence type="ECO:0000313" key="2">
    <source>
        <dbReference type="EMBL" id="OOR99970.1"/>
    </source>
</evidence>
<dbReference type="PANTHER" id="PTHR30390">
    <property type="entry name" value="SEDOHEPTULOSE 7-PHOSPHATE ISOMERASE / DNAA INITIATOR-ASSOCIATING FACTOR FOR REPLICATION INITIATION"/>
    <property type="match status" value="1"/>
</dbReference>
<proteinExistence type="predicted"/>
<dbReference type="GO" id="GO:0097367">
    <property type="term" value="F:carbohydrate derivative binding"/>
    <property type="evidence" value="ECO:0007669"/>
    <property type="project" value="InterPro"/>
</dbReference>
<dbReference type="InterPro" id="IPR050099">
    <property type="entry name" value="SIS_GmhA/DiaA_subfam"/>
</dbReference>
<dbReference type="PANTHER" id="PTHR30390:SF6">
    <property type="entry name" value="DNAA INITIATOR-ASSOCIATING PROTEIN DIAA"/>
    <property type="match status" value="1"/>
</dbReference>
<dbReference type="OrthoDB" id="9810929at2"/>
<dbReference type="InterPro" id="IPR046348">
    <property type="entry name" value="SIS_dom_sf"/>
</dbReference>
<gene>
    <name evidence="2" type="ORF">B0187_03955</name>
</gene>
<dbReference type="InterPro" id="IPR035461">
    <property type="entry name" value="GmhA/DiaA"/>
</dbReference>
<dbReference type="STRING" id="734.B0187_03955"/>